<evidence type="ECO:0000313" key="1">
    <source>
        <dbReference type="EMBL" id="GAD06205.1"/>
    </source>
</evidence>
<name>T1DTH8_9PORP</name>
<reference evidence="2" key="1">
    <citation type="journal article" date="2013" name="Genome">
        <title>Draft Genome Sequences of Porphyromonas crevioricanis JCM 15906T and Porphyromonas cansulci JCM 13913T Isolated from a Canine Oral Cavity.</title>
        <authorList>
            <person name="Sakamoto M."/>
            <person name="Tanaka N."/>
            <person name="Shiwa Y."/>
            <person name="Yoshikawa H."/>
            <person name="Ohkuma M."/>
        </authorList>
    </citation>
    <scope>NUCLEOTIDE SEQUENCE [LARGE SCALE GENOMIC DNA]</scope>
    <source>
        <strain evidence="2">JCM 15906</strain>
    </source>
</reference>
<accession>T1DTH8</accession>
<reference evidence="1 2" key="2">
    <citation type="journal article" date="2013" name="Genome Announc.">
        <title>Draft Genome Sequences of Porphyromonas crevioricanis JCM 15906T and Porphyromonas cansulci JCM 13913T Isolated from a Canine Oral Cavity.</title>
        <authorList>
            <person name="Sakamoto M."/>
            <person name="Tanaka N."/>
            <person name="Shiwa Y."/>
            <person name="Yoshikawa H."/>
            <person name="Ohkuma M."/>
        </authorList>
    </citation>
    <scope>NUCLEOTIDE SEQUENCE [LARGE SCALE GENOMIC DNA]</scope>
    <source>
        <strain evidence="1 2">JCM 15906</strain>
    </source>
</reference>
<organism evidence="1 2">
    <name type="scientific">Porphyromonas crevioricanis JCM 15906</name>
    <dbReference type="NCBI Taxonomy" id="1305617"/>
    <lineage>
        <taxon>Bacteria</taxon>
        <taxon>Pseudomonadati</taxon>
        <taxon>Bacteroidota</taxon>
        <taxon>Bacteroidia</taxon>
        <taxon>Bacteroidales</taxon>
        <taxon>Porphyromonadaceae</taxon>
        <taxon>Porphyromonas</taxon>
    </lineage>
</organism>
<dbReference type="AlphaFoldDB" id="T1DTH8"/>
<dbReference type="Proteomes" id="UP000018031">
    <property type="component" value="Unassembled WGS sequence"/>
</dbReference>
<sequence>MTNKRISPYPTDYRQSGHLNYLSNQLIFPIFTDDQSLYR</sequence>
<evidence type="ECO:0000313" key="2">
    <source>
        <dbReference type="Proteomes" id="UP000018031"/>
    </source>
</evidence>
<comment type="caution">
    <text evidence="1">The sequence shown here is derived from an EMBL/GenBank/DDBJ whole genome shotgun (WGS) entry which is preliminary data.</text>
</comment>
<protein>
    <submittedName>
        <fullName evidence="1">Uncharacterized protein</fullName>
    </submittedName>
</protein>
<gene>
    <name evidence="1" type="ORF">PORCRE_1929</name>
</gene>
<proteinExistence type="predicted"/>
<dbReference type="EMBL" id="BAOU01000069">
    <property type="protein sequence ID" value="GAD06205.1"/>
    <property type="molecule type" value="Genomic_DNA"/>
</dbReference>